<dbReference type="AlphaFoldDB" id="A0A1A3BXP1"/>
<organism evidence="4 5">
    <name type="scientific">Mycobacterium asiaticum</name>
    <dbReference type="NCBI Taxonomy" id="1790"/>
    <lineage>
        <taxon>Bacteria</taxon>
        <taxon>Bacillati</taxon>
        <taxon>Actinomycetota</taxon>
        <taxon>Actinomycetes</taxon>
        <taxon>Mycobacteriales</taxon>
        <taxon>Mycobacteriaceae</taxon>
        <taxon>Mycobacterium</taxon>
    </lineage>
</organism>
<gene>
    <name evidence="4" type="ORF">A9X01_00085</name>
</gene>
<dbReference type="CDD" id="cd04301">
    <property type="entry name" value="NAT_SF"/>
    <property type="match status" value="1"/>
</dbReference>
<dbReference type="EMBL" id="LZKQ01000223">
    <property type="protein sequence ID" value="OBI79660.1"/>
    <property type="molecule type" value="Genomic_DNA"/>
</dbReference>
<proteinExistence type="predicted"/>
<protein>
    <submittedName>
        <fullName evidence="4">GNAT family acetyltransferase</fullName>
    </submittedName>
</protein>
<keyword evidence="2" id="KW-0012">Acyltransferase</keyword>
<evidence type="ECO:0000313" key="4">
    <source>
        <dbReference type="EMBL" id="OBI79660.1"/>
    </source>
</evidence>
<dbReference type="SUPFAM" id="SSF55729">
    <property type="entry name" value="Acyl-CoA N-acyltransferases (Nat)"/>
    <property type="match status" value="1"/>
</dbReference>
<name>A0A1A3BXP1_MYCAS</name>
<dbReference type="RefSeq" id="WP_065122271.1">
    <property type="nucleotide sequence ID" value="NZ_LZKQ01000223.1"/>
</dbReference>
<dbReference type="STRING" id="1790.A5645_21745"/>
<accession>A0A1A3BXP1</accession>
<dbReference type="InterPro" id="IPR000182">
    <property type="entry name" value="GNAT_dom"/>
</dbReference>
<evidence type="ECO:0000259" key="3">
    <source>
        <dbReference type="PROSITE" id="PS51186"/>
    </source>
</evidence>
<dbReference type="InterPro" id="IPR016181">
    <property type="entry name" value="Acyl_CoA_acyltransferase"/>
</dbReference>
<dbReference type="Pfam" id="PF00583">
    <property type="entry name" value="Acetyltransf_1"/>
    <property type="match status" value="1"/>
</dbReference>
<sequence length="168" mass="18530">MTAANRDRLRFVPTALQDPLAAPLLVALADEYAERYGGEPARYLAWLVDGPDGEFAEPHGGMLIGVVDGEPVTGGAFCRFDAETAELKRIWTHRDHRRRGYATALLAALESQIAARGYTRVYLITGDRQPEAEELYQATGYTRLAEPLPARGPVFPVAFLKTLAQERT</sequence>
<dbReference type="Proteomes" id="UP000093795">
    <property type="component" value="Unassembled WGS sequence"/>
</dbReference>
<feature type="domain" description="N-acetyltransferase" evidence="3">
    <location>
        <begin position="15"/>
        <end position="166"/>
    </location>
</feature>
<evidence type="ECO:0000256" key="1">
    <source>
        <dbReference type="ARBA" id="ARBA00022679"/>
    </source>
</evidence>
<evidence type="ECO:0000313" key="5">
    <source>
        <dbReference type="Proteomes" id="UP000093795"/>
    </source>
</evidence>
<reference evidence="4 5" key="1">
    <citation type="submission" date="2016-06" db="EMBL/GenBank/DDBJ databases">
        <authorList>
            <person name="Kjaerup R.B."/>
            <person name="Dalgaard T.S."/>
            <person name="Juul-Madsen H.R."/>
        </authorList>
    </citation>
    <scope>NUCLEOTIDE SEQUENCE [LARGE SCALE GENOMIC DNA]</scope>
    <source>
        <strain evidence="4 5">1081914.2</strain>
    </source>
</reference>
<keyword evidence="1 4" id="KW-0808">Transferase</keyword>
<dbReference type="Gene3D" id="3.40.630.30">
    <property type="match status" value="1"/>
</dbReference>
<dbReference type="GO" id="GO:0016747">
    <property type="term" value="F:acyltransferase activity, transferring groups other than amino-acyl groups"/>
    <property type="evidence" value="ECO:0007669"/>
    <property type="project" value="InterPro"/>
</dbReference>
<dbReference type="PANTHER" id="PTHR43877">
    <property type="entry name" value="AMINOALKYLPHOSPHONATE N-ACETYLTRANSFERASE-RELATED-RELATED"/>
    <property type="match status" value="1"/>
</dbReference>
<dbReference type="OrthoDB" id="70840at2"/>
<evidence type="ECO:0000256" key="2">
    <source>
        <dbReference type="ARBA" id="ARBA00023315"/>
    </source>
</evidence>
<dbReference type="PROSITE" id="PS51186">
    <property type="entry name" value="GNAT"/>
    <property type="match status" value="1"/>
</dbReference>
<dbReference type="PANTHER" id="PTHR43877:SF2">
    <property type="entry name" value="AMINOALKYLPHOSPHONATE N-ACETYLTRANSFERASE-RELATED"/>
    <property type="match status" value="1"/>
</dbReference>
<dbReference type="InterPro" id="IPR050832">
    <property type="entry name" value="Bact_Acetyltransf"/>
</dbReference>
<comment type="caution">
    <text evidence="4">The sequence shown here is derived from an EMBL/GenBank/DDBJ whole genome shotgun (WGS) entry which is preliminary data.</text>
</comment>
<dbReference type="eggNOG" id="COG0456">
    <property type="taxonomic scope" value="Bacteria"/>
</dbReference>